<accession>A0A4R3Z5I7</accession>
<dbReference type="PROSITE" id="PS00371">
    <property type="entry name" value="PTS_EIIA_TYPE_1_HIS"/>
    <property type="match status" value="1"/>
</dbReference>
<dbReference type="EMBL" id="SMCQ01000003">
    <property type="protein sequence ID" value="TCW01720.1"/>
    <property type="molecule type" value="Genomic_DNA"/>
</dbReference>
<keyword evidence="6" id="KW-0418">Kinase</keyword>
<dbReference type="AlphaFoldDB" id="A0A4R3Z5I7"/>
<comment type="caution">
    <text evidence="8">The sequence shown here is derived from an EMBL/GenBank/DDBJ whole genome shotgun (WGS) entry which is preliminary data.</text>
</comment>
<dbReference type="InterPro" id="IPR011055">
    <property type="entry name" value="Dup_hybrid_motif"/>
</dbReference>
<keyword evidence="9" id="KW-1185">Reference proteome</keyword>
<dbReference type="RefSeq" id="WP_066449173.1">
    <property type="nucleotide sequence ID" value="NZ_CAUWFI010000013.1"/>
</dbReference>
<dbReference type="GeneID" id="98914653"/>
<dbReference type="GO" id="GO:0009401">
    <property type="term" value="P:phosphoenolpyruvate-dependent sugar phosphotransferase system"/>
    <property type="evidence" value="ECO:0007669"/>
    <property type="project" value="UniProtKB-KW"/>
</dbReference>
<dbReference type="FunFam" id="2.70.70.10:FF:000001">
    <property type="entry name" value="PTS system glucose-specific IIA component"/>
    <property type="match status" value="1"/>
</dbReference>
<dbReference type="Proteomes" id="UP000295515">
    <property type="component" value="Unassembled WGS sequence"/>
</dbReference>
<sequence length="155" mass="16754">MFNILKKKKTIVAPVSGQVIPLSDVKDEVFSSGMMGDGIAIQPTDDIFVAPCDGEIVLIPETKHAFGIKSTDGIELLIHIGLDTVMKKGQGFQPLVKVGDKVKKGTPVIKVDVEFFHQEGISLVTPVIILNDNGKSLKKLSVENCQSGTTTMIEY</sequence>
<evidence type="ECO:0000256" key="4">
    <source>
        <dbReference type="ARBA" id="ARBA00022679"/>
    </source>
</evidence>
<evidence type="ECO:0000313" key="9">
    <source>
        <dbReference type="Proteomes" id="UP000295515"/>
    </source>
</evidence>
<dbReference type="SUPFAM" id="SSF51261">
    <property type="entry name" value="Duplicated hybrid motif"/>
    <property type="match status" value="1"/>
</dbReference>
<protein>
    <submittedName>
        <fullName evidence="8">PTS system IIA component (Glc family)</fullName>
    </submittedName>
</protein>
<evidence type="ECO:0000256" key="2">
    <source>
        <dbReference type="ARBA" id="ARBA00022448"/>
    </source>
</evidence>
<comment type="subcellular location">
    <subcellularLocation>
        <location evidence="1">Cytoplasm</location>
    </subcellularLocation>
</comment>
<reference evidence="8 9" key="1">
    <citation type="submission" date="2019-03" db="EMBL/GenBank/DDBJ databases">
        <title>Genomic Encyclopedia of Type Strains, Phase IV (KMG-IV): sequencing the most valuable type-strain genomes for metagenomic binning, comparative biology and taxonomic classification.</title>
        <authorList>
            <person name="Goeker M."/>
        </authorList>
    </citation>
    <scope>NUCLEOTIDE SEQUENCE [LARGE SCALE GENOMIC DNA]</scope>
    <source>
        <strain evidence="8 9">DSM 29487</strain>
    </source>
</reference>
<gene>
    <name evidence="8" type="ORF">EDD60_103177</name>
</gene>
<dbReference type="GO" id="GO:0016301">
    <property type="term" value="F:kinase activity"/>
    <property type="evidence" value="ECO:0007669"/>
    <property type="project" value="UniProtKB-KW"/>
</dbReference>
<evidence type="ECO:0000259" key="7">
    <source>
        <dbReference type="PROSITE" id="PS51093"/>
    </source>
</evidence>
<dbReference type="InterPro" id="IPR001127">
    <property type="entry name" value="PTS_EIIA_1_perm"/>
</dbReference>
<dbReference type="GO" id="GO:0005737">
    <property type="term" value="C:cytoplasm"/>
    <property type="evidence" value="ECO:0007669"/>
    <property type="project" value="UniProtKB-SubCell"/>
</dbReference>
<dbReference type="Gene3D" id="2.70.70.10">
    <property type="entry name" value="Glucose Permease (Domain IIA)"/>
    <property type="match status" value="1"/>
</dbReference>
<dbReference type="PROSITE" id="PS51093">
    <property type="entry name" value="PTS_EIIA_TYPE_1"/>
    <property type="match status" value="1"/>
</dbReference>
<evidence type="ECO:0000256" key="6">
    <source>
        <dbReference type="ARBA" id="ARBA00022777"/>
    </source>
</evidence>
<dbReference type="Pfam" id="PF00358">
    <property type="entry name" value="PTS_EIIA_1"/>
    <property type="match status" value="1"/>
</dbReference>
<evidence type="ECO:0000256" key="1">
    <source>
        <dbReference type="ARBA" id="ARBA00004496"/>
    </source>
</evidence>
<evidence type="ECO:0000256" key="3">
    <source>
        <dbReference type="ARBA" id="ARBA00022597"/>
    </source>
</evidence>
<organism evidence="8 9">
    <name type="scientific">Longibaculum muris</name>
    <dbReference type="NCBI Taxonomy" id="1796628"/>
    <lineage>
        <taxon>Bacteria</taxon>
        <taxon>Bacillati</taxon>
        <taxon>Bacillota</taxon>
        <taxon>Erysipelotrichia</taxon>
        <taxon>Erysipelotrichales</taxon>
        <taxon>Coprobacillaceae</taxon>
        <taxon>Longibaculum</taxon>
    </lineage>
</organism>
<dbReference type="PANTHER" id="PTHR45008">
    <property type="entry name" value="PTS SYSTEM GLUCOSE-SPECIFIC EIIA COMPONENT"/>
    <property type="match status" value="1"/>
</dbReference>
<dbReference type="NCBIfam" id="TIGR00830">
    <property type="entry name" value="PTBA"/>
    <property type="match status" value="1"/>
</dbReference>
<proteinExistence type="predicted"/>
<keyword evidence="4" id="KW-0808">Transferase</keyword>
<evidence type="ECO:0000256" key="5">
    <source>
        <dbReference type="ARBA" id="ARBA00022683"/>
    </source>
</evidence>
<dbReference type="PANTHER" id="PTHR45008:SF1">
    <property type="entry name" value="PTS SYSTEM GLUCOSE-SPECIFIC EIIA COMPONENT"/>
    <property type="match status" value="1"/>
</dbReference>
<keyword evidence="5" id="KW-0598">Phosphotransferase system</keyword>
<evidence type="ECO:0000313" key="8">
    <source>
        <dbReference type="EMBL" id="TCW01720.1"/>
    </source>
</evidence>
<keyword evidence="2" id="KW-0813">Transport</keyword>
<keyword evidence="3" id="KW-0762">Sugar transport</keyword>
<feature type="domain" description="PTS EIIA type-1" evidence="7">
    <location>
        <begin position="27"/>
        <end position="131"/>
    </location>
</feature>
<dbReference type="InterPro" id="IPR050890">
    <property type="entry name" value="PTS_EIIA_component"/>
</dbReference>
<name>A0A4R3Z5I7_9FIRM</name>